<keyword evidence="1" id="KW-1133">Transmembrane helix</keyword>
<dbReference type="AlphaFoldDB" id="K0R1L8"/>
<keyword evidence="1" id="KW-0472">Membrane</keyword>
<evidence type="ECO:0000256" key="1">
    <source>
        <dbReference type="SAM" id="Phobius"/>
    </source>
</evidence>
<feature type="signal peptide" evidence="2">
    <location>
        <begin position="1"/>
        <end position="19"/>
    </location>
</feature>
<evidence type="ECO:0000313" key="3">
    <source>
        <dbReference type="EMBL" id="EJK46348.1"/>
    </source>
</evidence>
<reference evidence="3 4" key="1">
    <citation type="journal article" date="2012" name="Genome Biol.">
        <title>Genome and low-iron response of an oceanic diatom adapted to chronic iron limitation.</title>
        <authorList>
            <person name="Lommer M."/>
            <person name="Specht M."/>
            <person name="Roy A.S."/>
            <person name="Kraemer L."/>
            <person name="Andreson R."/>
            <person name="Gutowska M.A."/>
            <person name="Wolf J."/>
            <person name="Bergner S.V."/>
            <person name="Schilhabel M.B."/>
            <person name="Klostermeier U.C."/>
            <person name="Beiko R.G."/>
            <person name="Rosenstiel P."/>
            <person name="Hippler M."/>
            <person name="Laroche J."/>
        </authorList>
    </citation>
    <scope>NUCLEOTIDE SEQUENCE [LARGE SCALE GENOMIC DNA]</scope>
    <source>
        <strain evidence="3 4">CCMP1005</strain>
    </source>
</reference>
<dbReference type="EMBL" id="AGNL01047811">
    <property type="protein sequence ID" value="EJK46348.1"/>
    <property type="molecule type" value="Genomic_DNA"/>
</dbReference>
<protein>
    <recommendedName>
        <fullName evidence="5">Abscisic acid G-protein coupled receptor-like domain-containing protein</fullName>
    </recommendedName>
</protein>
<feature type="transmembrane region" description="Helical" evidence="1">
    <location>
        <begin position="205"/>
        <end position="227"/>
    </location>
</feature>
<feature type="chain" id="PRO_5003839847" description="Abscisic acid G-protein coupled receptor-like domain-containing protein" evidence="2">
    <location>
        <begin position="20"/>
        <end position="292"/>
    </location>
</feature>
<feature type="transmembrane region" description="Helical" evidence="1">
    <location>
        <begin position="174"/>
        <end position="193"/>
    </location>
</feature>
<proteinExistence type="predicted"/>
<feature type="transmembrane region" description="Helical" evidence="1">
    <location>
        <begin position="263"/>
        <end position="282"/>
    </location>
</feature>
<dbReference type="OMA" id="ETAYTMM"/>
<organism evidence="3 4">
    <name type="scientific">Thalassiosira oceanica</name>
    <name type="common">Marine diatom</name>
    <dbReference type="NCBI Taxonomy" id="159749"/>
    <lineage>
        <taxon>Eukaryota</taxon>
        <taxon>Sar</taxon>
        <taxon>Stramenopiles</taxon>
        <taxon>Ochrophyta</taxon>
        <taxon>Bacillariophyta</taxon>
        <taxon>Coscinodiscophyceae</taxon>
        <taxon>Thalassiosirophycidae</taxon>
        <taxon>Thalassiosirales</taxon>
        <taxon>Thalassiosiraceae</taxon>
        <taxon>Thalassiosira</taxon>
    </lineage>
</organism>
<sequence>MRATFLFSVLLIVVSSAASFSSGARATRCSPIIRKRKTALDLSGVSSASANALLARGGGEQVLKSFYGDALGYFGGIRTPATFLAGSSLAAIFTLKGAASKLASDDSSLSGLEKFAIKAYHVLAVMAFVLSLNTVVTATVAHTSVLHGRFDQVGETAYTMMKREFLYEFDMTRWSFLSSMFCFLGMVLSRLLFEFELLKVGSFGGAGENLAMLLLCIFGALITNLMSFVNQNLWCWSSLIGMTRSVVELVLDRAFVQKRPLQVISVLFTLGSAFYIGKLVGLGDKEKQNDSL</sequence>
<dbReference type="OrthoDB" id="46767at2759"/>
<comment type="caution">
    <text evidence="3">The sequence shown here is derived from an EMBL/GenBank/DDBJ whole genome shotgun (WGS) entry which is preliminary data.</text>
</comment>
<dbReference type="Proteomes" id="UP000266841">
    <property type="component" value="Unassembled WGS sequence"/>
</dbReference>
<name>K0R1L8_THAOC</name>
<keyword evidence="4" id="KW-1185">Reference proteome</keyword>
<dbReference type="eggNOG" id="ENOG502SUEG">
    <property type="taxonomic scope" value="Eukaryota"/>
</dbReference>
<feature type="transmembrane region" description="Helical" evidence="1">
    <location>
        <begin position="120"/>
        <end position="141"/>
    </location>
</feature>
<evidence type="ECO:0008006" key="5">
    <source>
        <dbReference type="Google" id="ProtNLM"/>
    </source>
</evidence>
<evidence type="ECO:0000256" key="2">
    <source>
        <dbReference type="SAM" id="SignalP"/>
    </source>
</evidence>
<evidence type="ECO:0000313" key="4">
    <source>
        <dbReference type="Proteomes" id="UP000266841"/>
    </source>
</evidence>
<keyword evidence="1" id="KW-0812">Transmembrane</keyword>
<gene>
    <name evidence="3" type="ORF">THAOC_34985</name>
</gene>
<keyword evidence="2" id="KW-0732">Signal</keyword>
<accession>K0R1L8</accession>